<dbReference type="Proteomes" id="UP000595437">
    <property type="component" value="Chromosome 10"/>
</dbReference>
<protein>
    <submittedName>
        <fullName evidence="2">DUOXAlike protein C06E13like</fullName>
    </submittedName>
</protein>
<keyword evidence="1" id="KW-0812">Transmembrane</keyword>
<reference evidence="3" key="1">
    <citation type="submission" date="2021-01" db="EMBL/GenBank/DDBJ databases">
        <title>Caligus Genome Assembly.</title>
        <authorList>
            <person name="Gallardo-Escarate C."/>
        </authorList>
    </citation>
    <scope>NUCLEOTIDE SEQUENCE [LARGE SCALE GENOMIC DNA]</scope>
</reference>
<evidence type="ECO:0000256" key="1">
    <source>
        <dbReference type="SAM" id="Phobius"/>
    </source>
</evidence>
<feature type="transmembrane region" description="Helical" evidence="1">
    <location>
        <begin position="12"/>
        <end position="31"/>
    </location>
</feature>
<dbReference type="AlphaFoldDB" id="A0A7T8GZH6"/>
<accession>A0A7T8GZH6</accession>
<dbReference type="EMBL" id="CP045899">
    <property type="protein sequence ID" value="QQP40669.1"/>
    <property type="molecule type" value="Genomic_DNA"/>
</dbReference>
<keyword evidence="3" id="KW-1185">Reference proteome</keyword>
<evidence type="ECO:0000313" key="3">
    <source>
        <dbReference type="Proteomes" id="UP000595437"/>
    </source>
</evidence>
<sequence length="59" mass="6345">GLCWSNAGSASGDALIFVIFFFLVGLILLVLTPNYGLYFIALNGASLLGTVLLYFSRLQ</sequence>
<organism evidence="2 3">
    <name type="scientific">Caligus rogercresseyi</name>
    <name type="common">Sea louse</name>
    <dbReference type="NCBI Taxonomy" id="217165"/>
    <lineage>
        <taxon>Eukaryota</taxon>
        <taxon>Metazoa</taxon>
        <taxon>Ecdysozoa</taxon>
        <taxon>Arthropoda</taxon>
        <taxon>Crustacea</taxon>
        <taxon>Multicrustacea</taxon>
        <taxon>Hexanauplia</taxon>
        <taxon>Copepoda</taxon>
        <taxon>Siphonostomatoida</taxon>
        <taxon>Caligidae</taxon>
        <taxon>Caligus</taxon>
    </lineage>
</organism>
<keyword evidence="1" id="KW-0472">Membrane</keyword>
<name>A0A7T8GZH6_CALRO</name>
<feature type="transmembrane region" description="Helical" evidence="1">
    <location>
        <begin position="37"/>
        <end position="55"/>
    </location>
</feature>
<proteinExistence type="predicted"/>
<feature type="non-terminal residue" evidence="2">
    <location>
        <position position="1"/>
    </location>
</feature>
<feature type="non-terminal residue" evidence="2">
    <location>
        <position position="59"/>
    </location>
</feature>
<gene>
    <name evidence="2" type="ORF">FKW44_014797</name>
</gene>
<evidence type="ECO:0000313" key="2">
    <source>
        <dbReference type="EMBL" id="QQP40669.1"/>
    </source>
</evidence>
<keyword evidence="1" id="KW-1133">Transmembrane helix</keyword>